<evidence type="ECO:0000256" key="5">
    <source>
        <dbReference type="ARBA" id="ARBA00023212"/>
    </source>
</evidence>
<comment type="subcellular location">
    <subcellularLocation>
        <location evidence="2">Cytoplasm</location>
        <location evidence="2">Cytoskeleton</location>
        <location evidence="2">Microtubule organizing center</location>
        <location evidence="2">Centrosome</location>
    </subcellularLocation>
    <subcellularLocation>
        <location evidence="1">Cytoplasm</location>
        <location evidence="1">Cytoskeleton</location>
        <location evidence="1">Spindle</location>
    </subcellularLocation>
</comment>
<evidence type="ECO:0000256" key="3">
    <source>
        <dbReference type="ARBA" id="ARBA00007286"/>
    </source>
</evidence>
<evidence type="ECO:0000313" key="7">
    <source>
        <dbReference type="Proteomes" id="UP001497512"/>
    </source>
</evidence>
<evidence type="ECO:0000256" key="4">
    <source>
        <dbReference type="ARBA" id="ARBA00022490"/>
    </source>
</evidence>
<accession>A0ABP0U434</accession>
<proteinExistence type="inferred from homology"/>
<evidence type="ECO:0000256" key="1">
    <source>
        <dbReference type="ARBA" id="ARBA00004186"/>
    </source>
</evidence>
<name>A0ABP0U434_9BRYO</name>
<dbReference type="EMBL" id="OZ019909">
    <property type="protein sequence ID" value="CAK9209628.1"/>
    <property type="molecule type" value="Genomic_DNA"/>
</dbReference>
<keyword evidence="7" id="KW-1185">Reference proteome</keyword>
<gene>
    <name evidence="6" type="ORF">CSSPTR1EN2_LOCUS9917</name>
</gene>
<reference evidence="6" key="1">
    <citation type="submission" date="2024-02" db="EMBL/GenBank/DDBJ databases">
        <authorList>
            <consortium name="ELIXIR-Norway"/>
            <consortium name="Elixir Norway"/>
        </authorList>
    </citation>
    <scope>NUCLEOTIDE SEQUENCE</scope>
</reference>
<sequence length="71" mass="7742">MASSAAPFFTEQQSFLELSRLAGLNIRGDIFLILWELMQSDVASMLVLQLLKTLAGGAPEFSPLKEAVITD</sequence>
<dbReference type="Pfam" id="PF12926">
    <property type="entry name" value="MOZART2"/>
    <property type="match status" value="1"/>
</dbReference>
<keyword evidence="4" id="KW-0963">Cytoplasm</keyword>
<keyword evidence="5" id="KW-0206">Cytoskeleton</keyword>
<protein>
    <submittedName>
        <fullName evidence="6">Uncharacterized protein</fullName>
    </submittedName>
</protein>
<comment type="similarity">
    <text evidence="3">Belongs to the MOZART2 family.</text>
</comment>
<evidence type="ECO:0000313" key="6">
    <source>
        <dbReference type="EMBL" id="CAK9209628.1"/>
    </source>
</evidence>
<dbReference type="Proteomes" id="UP001497512">
    <property type="component" value="Chromosome 17"/>
</dbReference>
<organism evidence="6 7">
    <name type="scientific">Sphagnum troendelagicum</name>
    <dbReference type="NCBI Taxonomy" id="128251"/>
    <lineage>
        <taxon>Eukaryota</taxon>
        <taxon>Viridiplantae</taxon>
        <taxon>Streptophyta</taxon>
        <taxon>Embryophyta</taxon>
        <taxon>Bryophyta</taxon>
        <taxon>Sphagnophytina</taxon>
        <taxon>Sphagnopsida</taxon>
        <taxon>Sphagnales</taxon>
        <taxon>Sphagnaceae</taxon>
        <taxon>Sphagnum</taxon>
    </lineage>
</organism>
<evidence type="ECO:0000256" key="2">
    <source>
        <dbReference type="ARBA" id="ARBA00004300"/>
    </source>
</evidence>
<dbReference type="InterPro" id="IPR024332">
    <property type="entry name" value="MOZART2"/>
</dbReference>